<keyword evidence="2" id="KW-0812">Transmembrane</keyword>
<comment type="caution">
    <text evidence="3">The sequence shown here is derived from an EMBL/GenBank/DDBJ whole genome shotgun (WGS) entry which is preliminary data.</text>
</comment>
<dbReference type="Proteomes" id="UP000215441">
    <property type="component" value="Unassembled WGS sequence"/>
</dbReference>
<evidence type="ECO:0000256" key="1">
    <source>
        <dbReference type="SAM" id="MobiDB-lite"/>
    </source>
</evidence>
<feature type="compositionally biased region" description="Low complexity" evidence="1">
    <location>
        <begin position="239"/>
        <end position="248"/>
    </location>
</feature>
<protein>
    <submittedName>
        <fullName evidence="3">Uncharacterized protein</fullName>
    </submittedName>
</protein>
<dbReference type="OrthoDB" id="278697at2"/>
<proteinExistence type="predicted"/>
<keyword evidence="2" id="KW-0472">Membrane</keyword>
<dbReference type="EMBL" id="NOIG01000011">
    <property type="protein sequence ID" value="OYD48851.1"/>
    <property type="molecule type" value="Genomic_DNA"/>
</dbReference>
<dbReference type="PIRSF" id="PIRSF032817">
    <property type="entry name" value="UCP032817"/>
    <property type="match status" value="1"/>
</dbReference>
<keyword evidence="4" id="KW-1185">Reference proteome</keyword>
<keyword evidence="2" id="KW-1133">Transmembrane helix</keyword>
<accession>A0A235EIM1</accession>
<sequence>MQRVEHALVRWGNKVVQAAIVLWVLAFIGVFAGVWKLQWIWLLYVFATVLLTVVLIRWTTAVRERYIREAPLPRFLQRKLREVYPHLSPRDCDLVERGLRQFFMACLRSNKDFVAMPSKTVDALWHEFILHTQAYKLWCHNALGFFLHHTPAEALGKKARHNDGLRRCWYWACKEESIDPKAPSRLPLLFALDAKFAIAGGFTYVPDCSDIARKSDAGGSGGDSYCGTSFSDGSYSGSAGDFGGAESSDGGGGDGGGDGGGGCGGGGGD</sequence>
<gene>
    <name evidence="3" type="ORF">CBY09_18760</name>
</gene>
<evidence type="ECO:0000313" key="3">
    <source>
        <dbReference type="EMBL" id="OYD48851.1"/>
    </source>
</evidence>
<dbReference type="RefSeq" id="WP_094291076.1">
    <property type="nucleotide sequence ID" value="NZ_NOIG01000011.1"/>
</dbReference>
<feature type="region of interest" description="Disordered" evidence="1">
    <location>
        <begin position="239"/>
        <end position="269"/>
    </location>
</feature>
<feature type="transmembrane region" description="Helical" evidence="2">
    <location>
        <begin position="41"/>
        <end position="58"/>
    </location>
</feature>
<organism evidence="3 4">
    <name type="scientific">Acidovorax kalamii</name>
    <dbReference type="NCBI Taxonomy" id="2004485"/>
    <lineage>
        <taxon>Bacteria</taxon>
        <taxon>Pseudomonadati</taxon>
        <taxon>Pseudomonadota</taxon>
        <taxon>Betaproteobacteria</taxon>
        <taxon>Burkholderiales</taxon>
        <taxon>Comamonadaceae</taxon>
        <taxon>Acidovorax</taxon>
    </lineage>
</organism>
<evidence type="ECO:0000313" key="4">
    <source>
        <dbReference type="Proteomes" id="UP000215441"/>
    </source>
</evidence>
<feature type="transmembrane region" description="Helical" evidence="2">
    <location>
        <begin position="15"/>
        <end position="35"/>
    </location>
</feature>
<dbReference type="AlphaFoldDB" id="A0A235EIM1"/>
<feature type="compositionally biased region" description="Gly residues" evidence="1">
    <location>
        <begin position="249"/>
        <end position="269"/>
    </location>
</feature>
<evidence type="ECO:0000256" key="2">
    <source>
        <dbReference type="SAM" id="Phobius"/>
    </source>
</evidence>
<reference evidence="3 4" key="1">
    <citation type="submission" date="2017-07" db="EMBL/GenBank/DDBJ databases">
        <title>Acidovorax KNDSW TSA 6 genome sequence and assembly.</title>
        <authorList>
            <person name="Mayilraj S."/>
        </authorList>
    </citation>
    <scope>NUCLEOTIDE SEQUENCE [LARGE SCALE GENOMIC DNA]</scope>
    <source>
        <strain evidence="3 4">KNDSW-TSA6</strain>
    </source>
</reference>
<dbReference type="InterPro" id="IPR017008">
    <property type="entry name" value="UCP032817-like"/>
</dbReference>
<name>A0A235EIM1_9BURK</name>